<evidence type="ECO:0000313" key="1">
    <source>
        <dbReference type="EMBL" id="KAJ0047896.1"/>
    </source>
</evidence>
<protein>
    <submittedName>
        <fullName evidence="1">Uncharacterized protein</fullName>
    </submittedName>
</protein>
<accession>A0ACC0Z8N8</accession>
<comment type="caution">
    <text evidence="1">The sequence shown here is derived from an EMBL/GenBank/DDBJ whole genome shotgun (WGS) entry which is preliminary data.</text>
</comment>
<keyword evidence="2" id="KW-1185">Reference proteome</keyword>
<organism evidence="1 2">
    <name type="scientific">Pistacia integerrima</name>
    <dbReference type="NCBI Taxonomy" id="434235"/>
    <lineage>
        <taxon>Eukaryota</taxon>
        <taxon>Viridiplantae</taxon>
        <taxon>Streptophyta</taxon>
        <taxon>Embryophyta</taxon>
        <taxon>Tracheophyta</taxon>
        <taxon>Spermatophyta</taxon>
        <taxon>Magnoliopsida</taxon>
        <taxon>eudicotyledons</taxon>
        <taxon>Gunneridae</taxon>
        <taxon>Pentapetalae</taxon>
        <taxon>rosids</taxon>
        <taxon>malvids</taxon>
        <taxon>Sapindales</taxon>
        <taxon>Anacardiaceae</taxon>
        <taxon>Pistacia</taxon>
    </lineage>
</organism>
<dbReference type="Proteomes" id="UP001163603">
    <property type="component" value="Chromosome 2"/>
</dbReference>
<name>A0ACC0Z8N8_9ROSI</name>
<gene>
    <name evidence="1" type="ORF">Pint_16247</name>
</gene>
<reference evidence="2" key="1">
    <citation type="journal article" date="2023" name="G3 (Bethesda)">
        <title>Genome assembly and association tests identify interacting loci associated with vigor, precocity, and sex in interspecific pistachio rootstocks.</title>
        <authorList>
            <person name="Palmer W."/>
            <person name="Jacygrad E."/>
            <person name="Sagayaradj S."/>
            <person name="Cavanaugh K."/>
            <person name="Han R."/>
            <person name="Bertier L."/>
            <person name="Beede B."/>
            <person name="Kafkas S."/>
            <person name="Golino D."/>
            <person name="Preece J."/>
            <person name="Michelmore R."/>
        </authorList>
    </citation>
    <scope>NUCLEOTIDE SEQUENCE [LARGE SCALE GENOMIC DNA]</scope>
</reference>
<sequence length="66" mass="8124">MEKKRKKYYCAVCGKKFQREKREQWRKRLQDLAEFGQSFEEEDEQREELFGRCIKTTTAWDDSVLL</sequence>
<evidence type="ECO:0000313" key="2">
    <source>
        <dbReference type="Proteomes" id="UP001163603"/>
    </source>
</evidence>
<proteinExistence type="predicted"/>
<dbReference type="EMBL" id="CM047737">
    <property type="protein sequence ID" value="KAJ0047896.1"/>
    <property type="molecule type" value="Genomic_DNA"/>
</dbReference>